<dbReference type="InterPro" id="IPR018490">
    <property type="entry name" value="cNMP-bd_dom_sf"/>
</dbReference>
<accession>A0ABT4KUK8</accession>
<protein>
    <submittedName>
        <fullName evidence="2">Cyclic nucleotide-binding domain-containing protein</fullName>
    </submittedName>
</protein>
<sequence>MIEVLRNHITCRLGNDLDNLDKVLSAFKHISTKRNEEILKQGETCKYVYFIAKGCLQVYVYDKDFCETTRDIVIEDNWCSELVSFGSGNPANENIRTVEPCELFAIDRQNFQTMMETVPQFDKVYKQILEASYANSVYRINTFIALSALDRIKWLMEYRPTLMTRLSSKLIASYLGINKDVFSRLKAKL</sequence>
<comment type="caution">
    <text evidence="2">The sequence shown here is derived from an EMBL/GenBank/DDBJ whole genome shotgun (WGS) entry which is preliminary data.</text>
</comment>
<evidence type="ECO:0000313" key="3">
    <source>
        <dbReference type="Proteomes" id="UP001144341"/>
    </source>
</evidence>
<dbReference type="RefSeq" id="WP_269413758.1">
    <property type="nucleotide sequence ID" value="NZ_JAPWGL010000001.1"/>
</dbReference>
<reference evidence="2" key="1">
    <citation type="submission" date="2022-12" db="EMBL/GenBank/DDBJ databases">
        <title>Genome sequence of SJ11.</title>
        <authorList>
            <person name="Woo H."/>
        </authorList>
    </citation>
    <scope>NUCLEOTIDE SEQUENCE</scope>
    <source>
        <strain evidence="2">SJ11</strain>
    </source>
</reference>
<dbReference type="SUPFAM" id="SSF51206">
    <property type="entry name" value="cAMP-binding domain-like"/>
    <property type="match status" value="1"/>
</dbReference>
<evidence type="ECO:0000259" key="1">
    <source>
        <dbReference type="PROSITE" id="PS50042"/>
    </source>
</evidence>
<dbReference type="SMART" id="SM00100">
    <property type="entry name" value="cNMP"/>
    <property type="match status" value="1"/>
</dbReference>
<dbReference type="EMBL" id="JAPWGL010000001">
    <property type="protein sequence ID" value="MCZ4221927.1"/>
    <property type="molecule type" value="Genomic_DNA"/>
</dbReference>
<name>A0ABT4KUK8_9SPHI</name>
<evidence type="ECO:0000313" key="2">
    <source>
        <dbReference type="EMBL" id="MCZ4221927.1"/>
    </source>
</evidence>
<feature type="domain" description="Cyclic nucleotide-binding" evidence="1">
    <location>
        <begin position="16"/>
        <end position="115"/>
    </location>
</feature>
<proteinExistence type="predicted"/>
<organism evidence="2 3">
    <name type="scientific">Pedobacter rhodius</name>
    <dbReference type="NCBI Taxonomy" id="3004098"/>
    <lineage>
        <taxon>Bacteria</taxon>
        <taxon>Pseudomonadati</taxon>
        <taxon>Bacteroidota</taxon>
        <taxon>Sphingobacteriia</taxon>
        <taxon>Sphingobacteriales</taxon>
        <taxon>Sphingobacteriaceae</taxon>
        <taxon>Pedobacter</taxon>
    </lineage>
</organism>
<dbReference type="Pfam" id="PF00027">
    <property type="entry name" value="cNMP_binding"/>
    <property type="match status" value="1"/>
</dbReference>
<dbReference type="Proteomes" id="UP001144341">
    <property type="component" value="Unassembled WGS sequence"/>
</dbReference>
<dbReference type="PROSITE" id="PS50042">
    <property type="entry name" value="CNMP_BINDING_3"/>
    <property type="match status" value="1"/>
</dbReference>
<dbReference type="CDD" id="cd00038">
    <property type="entry name" value="CAP_ED"/>
    <property type="match status" value="1"/>
</dbReference>
<dbReference type="InterPro" id="IPR000595">
    <property type="entry name" value="cNMP-bd_dom"/>
</dbReference>
<keyword evidence="3" id="KW-1185">Reference proteome</keyword>
<dbReference type="InterPro" id="IPR014710">
    <property type="entry name" value="RmlC-like_jellyroll"/>
</dbReference>
<gene>
    <name evidence="2" type="ORF">O0931_01300</name>
</gene>
<dbReference type="Gene3D" id="2.60.120.10">
    <property type="entry name" value="Jelly Rolls"/>
    <property type="match status" value="1"/>
</dbReference>